<dbReference type="Proteomes" id="UP000730482">
    <property type="component" value="Unassembled WGS sequence"/>
</dbReference>
<accession>A0ABS5KUW5</accession>
<name>A0ABS5KUW5_9ACTN</name>
<proteinExistence type="predicted"/>
<evidence type="ECO:0000313" key="2">
    <source>
        <dbReference type="EMBL" id="MBS2549837.1"/>
    </source>
</evidence>
<keyword evidence="1" id="KW-0472">Membrane</keyword>
<keyword evidence="1" id="KW-0812">Transmembrane</keyword>
<gene>
    <name evidence="2" type="ORF">KGQ19_23515</name>
</gene>
<evidence type="ECO:0008006" key="4">
    <source>
        <dbReference type="Google" id="ProtNLM"/>
    </source>
</evidence>
<feature type="transmembrane region" description="Helical" evidence="1">
    <location>
        <begin position="250"/>
        <end position="271"/>
    </location>
</feature>
<evidence type="ECO:0000256" key="1">
    <source>
        <dbReference type="SAM" id="Phobius"/>
    </source>
</evidence>
<organism evidence="2 3">
    <name type="scientific">Catenulispora pinistramenti</name>
    <dbReference type="NCBI Taxonomy" id="2705254"/>
    <lineage>
        <taxon>Bacteria</taxon>
        <taxon>Bacillati</taxon>
        <taxon>Actinomycetota</taxon>
        <taxon>Actinomycetes</taxon>
        <taxon>Catenulisporales</taxon>
        <taxon>Catenulisporaceae</taxon>
        <taxon>Catenulispora</taxon>
    </lineage>
</organism>
<feature type="transmembrane region" description="Helical" evidence="1">
    <location>
        <begin position="311"/>
        <end position="331"/>
    </location>
</feature>
<feature type="transmembrane region" description="Helical" evidence="1">
    <location>
        <begin position="223"/>
        <end position="243"/>
    </location>
</feature>
<sequence length="356" mass="36933">MNPAPNPATNPVQQQPNAQAASVRHVLVHLITPLLMCIGMGLAYMSAFMVPHPHHVKVAVIGQGPQVTAVAQAIQSKAGDTLAVSTLPSTDAAVARLHSRDLVGAFVPDPAKPQLYIAEGNSDSSATVAAKVFTTVAAVEDKPLAVTDVAPTTADDPTNSGPFFLMIAVSIGSYSAVAAIGAGATGWSLKRKTALALGTATAVSLIGAALAGPVFHLAHHSLAGVWGLAWLYSAAILLIGVGLHPFLKRWTTLVMMVLFVMLNFTSSGGLFQPELQDGFFGGLHAFWNGAGLVEGVRSLLYFGGTGLARHAWTLVGWVGVGALTVGAAAVAERRHRVSESETEAEAEEELEELVAV</sequence>
<comment type="caution">
    <text evidence="2">The sequence shown here is derived from an EMBL/GenBank/DDBJ whole genome shotgun (WGS) entry which is preliminary data.</text>
</comment>
<dbReference type="RefSeq" id="WP_212011589.1">
    <property type="nucleotide sequence ID" value="NZ_JAAFYZ010000083.1"/>
</dbReference>
<reference evidence="2 3" key="1">
    <citation type="submission" date="2020-02" db="EMBL/GenBank/DDBJ databases">
        <title>Acidophilic actinobacteria isolated from forest soil.</title>
        <authorList>
            <person name="Golinska P."/>
        </authorList>
    </citation>
    <scope>NUCLEOTIDE SEQUENCE [LARGE SCALE GENOMIC DNA]</scope>
    <source>
        <strain evidence="2 3">NL8</strain>
    </source>
</reference>
<feature type="transmembrane region" description="Helical" evidence="1">
    <location>
        <begin position="26"/>
        <end position="47"/>
    </location>
</feature>
<keyword evidence="1" id="KW-1133">Transmembrane helix</keyword>
<feature type="transmembrane region" description="Helical" evidence="1">
    <location>
        <begin position="194"/>
        <end position="217"/>
    </location>
</feature>
<evidence type="ECO:0000313" key="3">
    <source>
        <dbReference type="Proteomes" id="UP000730482"/>
    </source>
</evidence>
<feature type="transmembrane region" description="Helical" evidence="1">
    <location>
        <begin position="163"/>
        <end position="182"/>
    </location>
</feature>
<protein>
    <recommendedName>
        <fullName evidence="4">Integral membrane protein</fullName>
    </recommendedName>
</protein>
<keyword evidence="3" id="KW-1185">Reference proteome</keyword>
<dbReference type="EMBL" id="JAAFYZ010000083">
    <property type="protein sequence ID" value="MBS2549837.1"/>
    <property type="molecule type" value="Genomic_DNA"/>
</dbReference>